<evidence type="ECO:0000313" key="1">
    <source>
        <dbReference type="EMBL" id="MFD1603868.1"/>
    </source>
</evidence>
<dbReference type="RefSeq" id="WP_379814792.1">
    <property type="nucleotide sequence ID" value="NZ_JBHUDZ010000012.1"/>
</dbReference>
<protein>
    <submittedName>
        <fullName evidence="1">Uncharacterized protein</fullName>
    </submittedName>
</protein>
<gene>
    <name evidence="1" type="ORF">ACFSC2_14075</name>
</gene>
<dbReference type="EMBL" id="JBHUDZ010000012">
    <property type="protein sequence ID" value="MFD1603868.1"/>
    <property type="molecule type" value="Genomic_DNA"/>
</dbReference>
<sequence length="114" mass="13185">MNMETNEIKNLEQLKRLTSLYFKTLKPKNDQSKTNIAALNFMNYSELGYVIVDMLRLCILALNQEANKISQTNKNAIDVALILEIIVQLIPLHEMEFLSEFDLLCNEDSYIVND</sequence>
<keyword evidence="2" id="KW-1185">Reference proteome</keyword>
<dbReference type="Proteomes" id="UP001597138">
    <property type="component" value="Unassembled WGS sequence"/>
</dbReference>
<proteinExistence type="predicted"/>
<name>A0ABW4HE90_9FLAO</name>
<accession>A0ABW4HE90</accession>
<evidence type="ECO:0000313" key="2">
    <source>
        <dbReference type="Proteomes" id="UP001597138"/>
    </source>
</evidence>
<comment type="caution">
    <text evidence="1">The sequence shown here is derived from an EMBL/GenBank/DDBJ whole genome shotgun (WGS) entry which is preliminary data.</text>
</comment>
<reference evidence="2" key="1">
    <citation type="journal article" date="2019" name="Int. J. Syst. Evol. Microbiol.">
        <title>The Global Catalogue of Microorganisms (GCM) 10K type strain sequencing project: providing services to taxonomists for standard genome sequencing and annotation.</title>
        <authorList>
            <consortium name="The Broad Institute Genomics Platform"/>
            <consortium name="The Broad Institute Genome Sequencing Center for Infectious Disease"/>
            <person name="Wu L."/>
            <person name="Ma J."/>
        </authorList>
    </citation>
    <scope>NUCLEOTIDE SEQUENCE [LARGE SCALE GENOMIC DNA]</scope>
    <source>
        <strain evidence="2">CCUG 70865</strain>
    </source>
</reference>
<organism evidence="1 2">
    <name type="scientific">Flavobacterium artemisiae</name>
    <dbReference type="NCBI Taxonomy" id="2126556"/>
    <lineage>
        <taxon>Bacteria</taxon>
        <taxon>Pseudomonadati</taxon>
        <taxon>Bacteroidota</taxon>
        <taxon>Flavobacteriia</taxon>
        <taxon>Flavobacteriales</taxon>
        <taxon>Flavobacteriaceae</taxon>
        <taxon>Flavobacterium</taxon>
    </lineage>
</organism>